<evidence type="ECO:0000256" key="1">
    <source>
        <dbReference type="ARBA" id="ARBA00013081"/>
    </source>
</evidence>
<keyword evidence="3" id="KW-0904">Protein phosphatase</keyword>
<dbReference type="Proteomes" id="UP000734854">
    <property type="component" value="Unassembled WGS sequence"/>
</dbReference>
<comment type="catalytic activity">
    <reaction evidence="5">
        <text>O-phospho-L-threonyl-[protein] + H2O = L-threonyl-[protein] + phosphate</text>
        <dbReference type="Rhea" id="RHEA:47004"/>
        <dbReference type="Rhea" id="RHEA-COMP:11060"/>
        <dbReference type="Rhea" id="RHEA-COMP:11605"/>
        <dbReference type="ChEBI" id="CHEBI:15377"/>
        <dbReference type="ChEBI" id="CHEBI:30013"/>
        <dbReference type="ChEBI" id="CHEBI:43474"/>
        <dbReference type="ChEBI" id="CHEBI:61977"/>
        <dbReference type="EC" id="3.1.3.16"/>
    </reaction>
</comment>
<keyword evidence="8" id="KW-1185">Reference proteome</keyword>
<dbReference type="PANTHER" id="PTHR47992">
    <property type="entry name" value="PROTEIN PHOSPHATASE"/>
    <property type="match status" value="1"/>
</dbReference>
<dbReference type="CDD" id="cd00143">
    <property type="entry name" value="PP2Cc"/>
    <property type="match status" value="1"/>
</dbReference>
<dbReference type="Gene3D" id="3.60.40.10">
    <property type="entry name" value="PPM-type phosphatase domain"/>
    <property type="match status" value="2"/>
</dbReference>
<feature type="domain" description="PPM-type phosphatase" evidence="6">
    <location>
        <begin position="1"/>
        <end position="132"/>
    </location>
</feature>
<dbReference type="InterPro" id="IPR036457">
    <property type="entry name" value="PPM-type-like_dom_sf"/>
</dbReference>
<evidence type="ECO:0000256" key="4">
    <source>
        <dbReference type="ARBA" id="ARBA00047761"/>
    </source>
</evidence>
<evidence type="ECO:0000256" key="5">
    <source>
        <dbReference type="ARBA" id="ARBA00048336"/>
    </source>
</evidence>
<sequence length="153" mass="16765">MMLCSTASTAILVGDRLVVANVGDSMAVICRGKKAIAISGDHKPGQTDERRRIEEAGGFVMWVGTKNVEAVDGSLELLILASDGLWDVVTNEDAVAMVQSIEEPEKAAKKRMREAYQRGYGQTLVTLQESYWQMSLTPQLLTVTEKLFCCCYG</sequence>
<evidence type="ECO:0000259" key="6">
    <source>
        <dbReference type="PROSITE" id="PS51746"/>
    </source>
</evidence>
<evidence type="ECO:0000256" key="2">
    <source>
        <dbReference type="ARBA" id="ARBA00022801"/>
    </source>
</evidence>
<dbReference type="AlphaFoldDB" id="A0A8J5IN33"/>
<dbReference type="Pfam" id="PF00481">
    <property type="entry name" value="PP2C"/>
    <property type="match status" value="1"/>
</dbReference>
<comment type="catalytic activity">
    <reaction evidence="4">
        <text>O-phospho-L-seryl-[protein] + H2O = L-seryl-[protein] + phosphate</text>
        <dbReference type="Rhea" id="RHEA:20629"/>
        <dbReference type="Rhea" id="RHEA-COMP:9863"/>
        <dbReference type="Rhea" id="RHEA-COMP:11604"/>
        <dbReference type="ChEBI" id="CHEBI:15377"/>
        <dbReference type="ChEBI" id="CHEBI:29999"/>
        <dbReference type="ChEBI" id="CHEBI:43474"/>
        <dbReference type="ChEBI" id="CHEBI:83421"/>
        <dbReference type="EC" id="3.1.3.16"/>
    </reaction>
</comment>
<organism evidence="7 8">
    <name type="scientific">Zingiber officinale</name>
    <name type="common">Ginger</name>
    <name type="synonym">Amomum zingiber</name>
    <dbReference type="NCBI Taxonomy" id="94328"/>
    <lineage>
        <taxon>Eukaryota</taxon>
        <taxon>Viridiplantae</taxon>
        <taxon>Streptophyta</taxon>
        <taxon>Embryophyta</taxon>
        <taxon>Tracheophyta</taxon>
        <taxon>Spermatophyta</taxon>
        <taxon>Magnoliopsida</taxon>
        <taxon>Liliopsida</taxon>
        <taxon>Zingiberales</taxon>
        <taxon>Zingiberaceae</taxon>
        <taxon>Zingiber</taxon>
    </lineage>
</organism>
<dbReference type="InterPro" id="IPR001932">
    <property type="entry name" value="PPM-type_phosphatase-like_dom"/>
</dbReference>
<dbReference type="SUPFAM" id="SSF81606">
    <property type="entry name" value="PP2C-like"/>
    <property type="match status" value="1"/>
</dbReference>
<evidence type="ECO:0000313" key="7">
    <source>
        <dbReference type="EMBL" id="KAG6538385.1"/>
    </source>
</evidence>
<proteinExistence type="predicted"/>
<evidence type="ECO:0000313" key="8">
    <source>
        <dbReference type="Proteomes" id="UP000734854"/>
    </source>
</evidence>
<keyword evidence="2" id="KW-0378">Hydrolase</keyword>
<dbReference type="PROSITE" id="PS51746">
    <property type="entry name" value="PPM_2"/>
    <property type="match status" value="1"/>
</dbReference>
<name>A0A8J5IN33_ZINOF</name>
<dbReference type="GO" id="GO:0004722">
    <property type="term" value="F:protein serine/threonine phosphatase activity"/>
    <property type="evidence" value="ECO:0007669"/>
    <property type="project" value="UniProtKB-EC"/>
</dbReference>
<dbReference type="EC" id="3.1.3.16" evidence="1"/>
<gene>
    <name evidence="7" type="ORF">ZIOFF_003503</name>
</gene>
<dbReference type="EMBL" id="JACMSC010000001">
    <property type="protein sequence ID" value="KAG6538385.1"/>
    <property type="molecule type" value="Genomic_DNA"/>
</dbReference>
<protein>
    <recommendedName>
        <fullName evidence="1">protein-serine/threonine phosphatase</fullName>
        <ecNumber evidence="1">3.1.3.16</ecNumber>
    </recommendedName>
</protein>
<comment type="caution">
    <text evidence="7">The sequence shown here is derived from an EMBL/GenBank/DDBJ whole genome shotgun (WGS) entry which is preliminary data.</text>
</comment>
<reference evidence="7 8" key="1">
    <citation type="submission" date="2020-08" db="EMBL/GenBank/DDBJ databases">
        <title>Plant Genome Project.</title>
        <authorList>
            <person name="Zhang R.-G."/>
        </authorList>
    </citation>
    <scope>NUCLEOTIDE SEQUENCE [LARGE SCALE GENOMIC DNA]</scope>
    <source>
        <tissue evidence="7">Rhizome</tissue>
    </source>
</reference>
<accession>A0A8J5IN33</accession>
<evidence type="ECO:0000256" key="3">
    <source>
        <dbReference type="ARBA" id="ARBA00022912"/>
    </source>
</evidence>
<dbReference type="SMART" id="SM00332">
    <property type="entry name" value="PP2Cc"/>
    <property type="match status" value="1"/>
</dbReference>
<dbReference type="InterPro" id="IPR015655">
    <property type="entry name" value="PP2C"/>
</dbReference>